<dbReference type="Gene3D" id="1.20.1640.10">
    <property type="entry name" value="Multidrug efflux transporter AcrB transmembrane domain"/>
    <property type="match status" value="2"/>
</dbReference>
<dbReference type="GO" id="GO:0005886">
    <property type="term" value="C:plasma membrane"/>
    <property type="evidence" value="ECO:0007669"/>
    <property type="project" value="UniProtKB-SubCell"/>
</dbReference>
<feature type="transmembrane region" description="Helical" evidence="6">
    <location>
        <begin position="725"/>
        <end position="744"/>
    </location>
</feature>
<keyword evidence="3 6" id="KW-0812">Transmembrane</keyword>
<evidence type="ECO:0000256" key="2">
    <source>
        <dbReference type="ARBA" id="ARBA00022475"/>
    </source>
</evidence>
<dbReference type="AlphaFoldDB" id="A0A1I4QX62"/>
<dbReference type="PROSITE" id="PS50156">
    <property type="entry name" value="SSD"/>
    <property type="match status" value="1"/>
</dbReference>
<evidence type="ECO:0000256" key="6">
    <source>
        <dbReference type="SAM" id="Phobius"/>
    </source>
</evidence>
<dbReference type="Proteomes" id="UP000199561">
    <property type="component" value="Unassembled WGS sequence"/>
</dbReference>
<keyword evidence="2" id="KW-1003">Cell membrane</keyword>
<feature type="transmembrane region" description="Helical" evidence="6">
    <location>
        <begin position="459"/>
        <end position="477"/>
    </location>
</feature>
<evidence type="ECO:0000313" key="9">
    <source>
        <dbReference type="Proteomes" id="UP000199561"/>
    </source>
</evidence>
<proteinExistence type="predicted"/>
<dbReference type="InterPro" id="IPR000731">
    <property type="entry name" value="SSD"/>
</dbReference>
<gene>
    <name evidence="8" type="ORF">SAMN05421880_11675</name>
</gene>
<dbReference type="InterPro" id="IPR050545">
    <property type="entry name" value="Mycobact_MmpL"/>
</dbReference>
<feature type="transmembrane region" description="Helical" evidence="6">
    <location>
        <begin position="778"/>
        <end position="800"/>
    </location>
</feature>
<feature type="transmembrane region" description="Helical" evidence="6">
    <location>
        <begin position="820"/>
        <end position="837"/>
    </location>
</feature>
<dbReference type="NCBIfam" id="TIGR03480">
    <property type="entry name" value="HpnN"/>
    <property type="match status" value="1"/>
</dbReference>
<dbReference type="PANTHER" id="PTHR33406">
    <property type="entry name" value="MEMBRANE PROTEIN MJ1562-RELATED"/>
    <property type="match status" value="1"/>
</dbReference>
<keyword evidence="4 6" id="KW-1133">Transmembrane helix</keyword>
<sequence>MMGARFGIWLEKMERNVLHFPKTLILLVLMLCALSLHYAAGHLGIDTDTTKMLSEELPFRQDRERLVAAFPQDEQAVLVVIDAEIPEKTTEALSYLGERFRAEEQHIESVFIPGEGEFFDRHGLLYLKLEELNELADTLAEAQPFVGTLAEDNSLKGLLSIIELAITTEGRELPVDLNPLLEKISQAMRAAQTGEQYQLSWQQMIFGGDAKMLTTQRFIVLQPKLDYSALVPTERALTSIRTIVEEAKAQFPDVRIRLTGEVVLEHDELESVESSATMASIFSLILVCLTLLIGLRSLRLVLITFVVLLMGLALTVGFATFAIGHLNLISISFAVLYIGIGVDYAIQISLRYRELLRQNFTQFQALMEAVHKVAPSIALCALTAAAGFFSFMPTAYVGVSELGVIAGGGMFIALIISLTVLPALLILFPLNPATVKLDRSTFPQWVYHFPMQHRTAIKWTAISLTLVSLAFLTQVRFDFNPLNLRDPDSESLSTFRELLDTKQTSPFTLTVLAHSKEEAEQTAQRLAALGSVENAITVLNFVPENQEEKLAVLQDLSLMLGLPISTFPPVLDDTLENHKQALERFLTRIEESLAADPANVLAGSLRQLRDDVKRLLKALETLPEAKQAALLDQLQNSLLGTLKTSMDRLLQGLLADVVSLDALPKDLLERWLNAAGVYRVQAFPRKNLNDHENLKEFIADVRTVSINATDLPVIYLESGNAVVEAFQKALIGALLAISIVLLVMHRNIKDASLILLPLLMMSILTAASTVLLDNPFNFANIIVIPLLMGLGVNSGIYIMLRLRAMPDREQDVLNTSTARAVVFCNLTTLCSFVSMAFTPHLGLASMGLLLSIGLILIILTSLLVLPAFACKPLKPSS</sequence>
<evidence type="ECO:0000256" key="3">
    <source>
        <dbReference type="ARBA" id="ARBA00022692"/>
    </source>
</evidence>
<dbReference type="InterPro" id="IPR017841">
    <property type="entry name" value="Hopanoid_biosynth_HpnN"/>
</dbReference>
<feature type="transmembrane region" description="Helical" evidence="6">
    <location>
        <begin position="751"/>
        <end position="772"/>
    </location>
</feature>
<evidence type="ECO:0000256" key="1">
    <source>
        <dbReference type="ARBA" id="ARBA00004651"/>
    </source>
</evidence>
<organism evidence="8 9">
    <name type="scientific">Nitrosomonas nitrosa</name>
    <dbReference type="NCBI Taxonomy" id="52442"/>
    <lineage>
        <taxon>Bacteria</taxon>
        <taxon>Pseudomonadati</taxon>
        <taxon>Pseudomonadota</taxon>
        <taxon>Betaproteobacteria</taxon>
        <taxon>Nitrosomonadales</taxon>
        <taxon>Nitrosomonadaceae</taxon>
        <taxon>Nitrosomonas</taxon>
    </lineage>
</organism>
<keyword evidence="5 6" id="KW-0472">Membrane</keyword>
<evidence type="ECO:0000256" key="5">
    <source>
        <dbReference type="ARBA" id="ARBA00023136"/>
    </source>
</evidence>
<dbReference type="Pfam" id="PF03176">
    <property type="entry name" value="MMPL"/>
    <property type="match status" value="2"/>
</dbReference>
<feature type="transmembrane region" description="Helical" evidence="6">
    <location>
        <begin position="300"/>
        <end position="323"/>
    </location>
</feature>
<feature type="transmembrane region" description="Helical" evidence="6">
    <location>
        <begin position="404"/>
        <end position="430"/>
    </location>
</feature>
<feature type="domain" description="SSD" evidence="7">
    <location>
        <begin position="300"/>
        <end position="427"/>
    </location>
</feature>
<dbReference type="SUPFAM" id="SSF82866">
    <property type="entry name" value="Multidrug efflux transporter AcrB transmembrane domain"/>
    <property type="match status" value="2"/>
</dbReference>
<feature type="transmembrane region" description="Helical" evidence="6">
    <location>
        <begin position="276"/>
        <end position="293"/>
    </location>
</feature>
<keyword evidence="9" id="KW-1185">Reference proteome</keyword>
<feature type="transmembrane region" description="Helical" evidence="6">
    <location>
        <begin position="843"/>
        <end position="869"/>
    </location>
</feature>
<feature type="transmembrane region" description="Helical" evidence="6">
    <location>
        <begin position="329"/>
        <end position="352"/>
    </location>
</feature>
<dbReference type="PANTHER" id="PTHR33406:SF13">
    <property type="entry name" value="MEMBRANE PROTEIN YDFJ"/>
    <property type="match status" value="1"/>
</dbReference>
<comment type="subcellular location">
    <subcellularLocation>
        <location evidence="1">Cell membrane</location>
        <topology evidence="1">Multi-pass membrane protein</topology>
    </subcellularLocation>
</comment>
<feature type="transmembrane region" description="Helical" evidence="6">
    <location>
        <begin position="373"/>
        <end position="392"/>
    </location>
</feature>
<dbReference type="EMBL" id="FOUF01000016">
    <property type="protein sequence ID" value="SFM44290.1"/>
    <property type="molecule type" value="Genomic_DNA"/>
</dbReference>
<protein>
    <recommendedName>
        <fullName evidence="7">SSD domain-containing protein</fullName>
    </recommendedName>
</protein>
<evidence type="ECO:0000256" key="4">
    <source>
        <dbReference type="ARBA" id="ARBA00022989"/>
    </source>
</evidence>
<evidence type="ECO:0000259" key="7">
    <source>
        <dbReference type="PROSITE" id="PS50156"/>
    </source>
</evidence>
<dbReference type="STRING" id="52442.SAMN05421880_11675"/>
<name>A0A1I4QX62_9PROT</name>
<dbReference type="InterPro" id="IPR004869">
    <property type="entry name" value="MMPL_dom"/>
</dbReference>
<reference evidence="8 9" key="1">
    <citation type="submission" date="2016-10" db="EMBL/GenBank/DDBJ databases">
        <authorList>
            <person name="de Groot N.N."/>
        </authorList>
    </citation>
    <scope>NUCLEOTIDE SEQUENCE [LARGE SCALE GENOMIC DNA]</scope>
    <source>
        <strain evidence="8 9">Nm146</strain>
    </source>
</reference>
<accession>A0A1I4QX62</accession>
<evidence type="ECO:0000313" key="8">
    <source>
        <dbReference type="EMBL" id="SFM44290.1"/>
    </source>
</evidence>